<organism evidence="1 2">
    <name type="scientific">Suilimivivens aceti</name>
    <dbReference type="NCBI Taxonomy" id="2981774"/>
    <lineage>
        <taxon>Bacteria</taxon>
        <taxon>Bacillati</taxon>
        <taxon>Bacillota</taxon>
        <taxon>Clostridia</taxon>
        <taxon>Lachnospirales</taxon>
        <taxon>Lachnospiraceae</taxon>
        <taxon>Suilimivivens</taxon>
    </lineage>
</organism>
<name>A0ABT2T323_9FIRM</name>
<proteinExistence type="predicted"/>
<keyword evidence="2" id="KW-1185">Reference proteome</keyword>
<dbReference type="EMBL" id="JAOQKJ010000006">
    <property type="protein sequence ID" value="MCU6744660.1"/>
    <property type="molecule type" value="Genomic_DNA"/>
</dbReference>
<dbReference type="Proteomes" id="UP001652432">
    <property type="component" value="Unassembled WGS sequence"/>
</dbReference>
<gene>
    <name evidence="1" type="ORF">OCV77_09145</name>
</gene>
<evidence type="ECO:0000313" key="1">
    <source>
        <dbReference type="EMBL" id="MCU6744660.1"/>
    </source>
</evidence>
<dbReference type="RefSeq" id="WP_262574743.1">
    <property type="nucleotide sequence ID" value="NZ_JAOQKJ010000006.1"/>
</dbReference>
<sequence length="97" mass="11609">MSAITFSNKVFDREVAFCKVYSLESKEKLEKLFLKNRISYFIEWQDKTLWQRLMNKDKSKEKNVFTIRINEADVDKARDLVTGLESVKIRKMEPNEK</sequence>
<evidence type="ECO:0000313" key="2">
    <source>
        <dbReference type="Proteomes" id="UP001652432"/>
    </source>
</evidence>
<comment type="caution">
    <text evidence="1">The sequence shown here is derived from an EMBL/GenBank/DDBJ whole genome shotgun (WGS) entry which is preliminary data.</text>
</comment>
<accession>A0ABT2T323</accession>
<evidence type="ECO:0008006" key="3">
    <source>
        <dbReference type="Google" id="ProtNLM"/>
    </source>
</evidence>
<protein>
    <recommendedName>
        <fullName evidence="3">DUF2007 domain-containing protein</fullName>
    </recommendedName>
</protein>
<reference evidence="1 2" key="1">
    <citation type="journal article" date="2021" name="ISME Commun">
        <title>Automated analysis of genomic sequences facilitates high-throughput and comprehensive description of bacteria.</title>
        <authorList>
            <person name="Hitch T.C.A."/>
        </authorList>
    </citation>
    <scope>NUCLEOTIDE SEQUENCE [LARGE SCALE GENOMIC DNA]</scope>
    <source>
        <strain evidence="1 2">Sanger_18</strain>
    </source>
</reference>